<comment type="caution">
    <text evidence="2">The sequence shown here is derived from an EMBL/GenBank/DDBJ whole genome shotgun (WGS) entry which is preliminary data.</text>
</comment>
<evidence type="ECO:0000313" key="2">
    <source>
        <dbReference type="EMBL" id="CAF4606396.1"/>
    </source>
</evidence>
<feature type="compositionally biased region" description="Basic and acidic residues" evidence="1">
    <location>
        <begin position="11"/>
        <end position="21"/>
    </location>
</feature>
<organism evidence="2 3">
    <name type="scientific">Rotaria magnacalcarata</name>
    <dbReference type="NCBI Taxonomy" id="392030"/>
    <lineage>
        <taxon>Eukaryota</taxon>
        <taxon>Metazoa</taxon>
        <taxon>Spiralia</taxon>
        <taxon>Gnathifera</taxon>
        <taxon>Rotifera</taxon>
        <taxon>Eurotatoria</taxon>
        <taxon>Bdelloidea</taxon>
        <taxon>Philodinida</taxon>
        <taxon>Philodinidae</taxon>
        <taxon>Rotaria</taxon>
    </lineage>
</organism>
<sequence>MGSTKQFRTQTSERHSSLAKV</sequence>
<dbReference type="EMBL" id="CAJOBJ010105299">
    <property type="protein sequence ID" value="CAF4606396.1"/>
    <property type="molecule type" value="Genomic_DNA"/>
</dbReference>
<gene>
    <name evidence="2" type="ORF">GIL414_LOCUS39153</name>
</gene>
<evidence type="ECO:0000256" key="1">
    <source>
        <dbReference type="SAM" id="MobiDB-lite"/>
    </source>
</evidence>
<protein>
    <submittedName>
        <fullName evidence="2">Uncharacterized protein</fullName>
    </submittedName>
</protein>
<feature type="region of interest" description="Disordered" evidence="1">
    <location>
        <begin position="1"/>
        <end position="21"/>
    </location>
</feature>
<feature type="non-terminal residue" evidence="2">
    <location>
        <position position="1"/>
    </location>
</feature>
<accession>A0A8S2Z3W6</accession>
<dbReference type="AlphaFoldDB" id="A0A8S2Z3W6"/>
<proteinExistence type="predicted"/>
<evidence type="ECO:0000313" key="3">
    <source>
        <dbReference type="Proteomes" id="UP000681720"/>
    </source>
</evidence>
<name>A0A8S2Z3W6_9BILA</name>
<reference evidence="2" key="1">
    <citation type="submission" date="2021-02" db="EMBL/GenBank/DDBJ databases">
        <authorList>
            <person name="Nowell W R."/>
        </authorList>
    </citation>
    <scope>NUCLEOTIDE SEQUENCE</scope>
</reference>
<feature type="compositionally biased region" description="Polar residues" evidence="1">
    <location>
        <begin position="1"/>
        <end position="10"/>
    </location>
</feature>
<dbReference type="Proteomes" id="UP000681720">
    <property type="component" value="Unassembled WGS sequence"/>
</dbReference>